<keyword evidence="2" id="KW-1133">Transmembrane helix</keyword>
<dbReference type="PANTHER" id="PTHR35792:SF2">
    <property type="entry name" value="GENERAL STRESS PROTEIN"/>
    <property type="match status" value="1"/>
</dbReference>
<feature type="compositionally biased region" description="Basic and acidic residues" evidence="1">
    <location>
        <begin position="115"/>
        <end position="127"/>
    </location>
</feature>
<keyword evidence="2" id="KW-0472">Membrane</keyword>
<evidence type="ECO:0000313" key="4">
    <source>
        <dbReference type="Proteomes" id="UP000325218"/>
    </source>
</evidence>
<proteinExistence type="predicted"/>
<comment type="caution">
    <text evidence="3">The sequence shown here is derived from an EMBL/GenBank/DDBJ whole genome shotgun (WGS) entry which is preliminary data.</text>
</comment>
<dbReference type="RefSeq" id="WP_148450468.1">
    <property type="nucleotide sequence ID" value="NZ_BORZ01000002.1"/>
</dbReference>
<accession>A0A5D0D2L4</accession>
<dbReference type="EMBL" id="VSDO01000001">
    <property type="protein sequence ID" value="TYA14875.1"/>
    <property type="molecule type" value="Genomic_DNA"/>
</dbReference>
<feature type="region of interest" description="Disordered" evidence="1">
    <location>
        <begin position="111"/>
        <end position="140"/>
    </location>
</feature>
<reference evidence="3 4" key="1">
    <citation type="submission" date="2019-08" db="EMBL/GenBank/DDBJ databases">
        <title>Genome sequencing of Paenibacillus faecis DSM 23593(T).</title>
        <authorList>
            <person name="Kook J.-K."/>
            <person name="Park S.-N."/>
            <person name="Lim Y.K."/>
        </authorList>
    </citation>
    <scope>NUCLEOTIDE SEQUENCE [LARGE SCALE GENOMIC DNA]</scope>
    <source>
        <strain evidence="3 4">DSM 23593</strain>
    </source>
</reference>
<organism evidence="3 4">
    <name type="scientific">Paenibacillus faecis</name>
    <dbReference type="NCBI Taxonomy" id="862114"/>
    <lineage>
        <taxon>Bacteria</taxon>
        <taxon>Bacillati</taxon>
        <taxon>Bacillota</taxon>
        <taxon>Bacilli</taxon>
        <taxon>Bacillales</taxon>
        <taxon>Paenibacillaceae</taxon>
        <taxon>Paenibacillus</taxon>
    </lineage>
</organism>
<dbReference type="Proteomes" id="UP000325218">
    <property type="component" value="Unassembled WGS sequence"/>
</dbReference>
<dbReference type="AlphaFoldDB" id="A0A5D0D2L4"/>
<evidence type="ECO:0000256" key="2">
    <source>
        <dbReference type="SAM" id="Phobius"/>
    </source>
</evidence>
<evidence type="ECO:0000313" key="3">
    <source>
        <dbReference type="EMBL" id="TYA14875.1"/>
    </source>
</evidence>
<protein>
    <submittedName>
        <fullName evidence="3">YtxH domain-containing protein</fullName>
    </submittedName>
</protein>
<dbReference type="Pfam" id="PF12732">
    <property type="entry name" value="YtxH"/>
    <property type="match status" value="1"/>
</dbReference>
<evidence type="ECO:0000256" key="1">
    <source>
        <dbReference type="SAM" id="MobiDB-lite"/>
    </source>
</evidence>
<feature type="transmembrane region" description="Helical" evidence="2">
    <location>
        <begin position="7"/>
        <end position="27"/>
    </location>
</feature>
<name>A0A5D0D2L4_9BACL</name>
<dbReference type="PANTHER" id="PTHR35792">
    <property type="entry name" value="GENERAL STRESS PROTEIN"/>
    <property type="match status" value="1"/>
</dbReference>
<dbReference type="OrthoDB" id="9810874at2"/>
<keyword evidence="2" id="KW-0812">Transmembrane</keyword>
<dbReference type="InterPro" id="IPR052928">
    <property type="entry name" value="Desiccation-related_membrane"/>
</dbReference>
<gene>
    <name evidence="3" type="ORF">FRY98_04200</name>
</gene>
<dbReference type="InterPro" id="IPR024623">
    <property type="entry name" value="YtxH"/>
</dbReference>
<keyword evidence="4" id="KW-1185">Reference proteome</keyword>
<sequence>MSKNAKGWIWGAAIGAVVGSVTALLFAPKPGRELRKDIADGARQVGEKTQQVAEKVGEQSAELASRVKETAGGLVSEFQAWRAAKEKETLEEKEVRVLSIEENEAPEETALIGVAEEKEQADSEVSRDQNAAVGETEQNS</sequence>